<evidence type="ECO:0000256" key="8">
    <source>
        <dbReference type="ARBA" id="ARBA00022840"/>
    </source>
</evidence>
<keyword evidence="11" id="KW-0695">RNA-directed DNA polymerase</keyword>
<proteinExistence type="predicted"/>
<keyword evidence="13" id="KW-0233">DNA recombination</keyword>
<feature type="domain" description="GAG-pre-integrase" evidence="14">
    <location>
        <begin position="112"/>
        <end position="168"/>
    </location>
</feature>
<sequence length="218" mass="24612">MAAVSKDKVASEAWFLDTGCSNHMTGHKDWLIEFDGSKKSKVKLADNRSIQAEGTDMDCNLLSVGQLIEKGFSVTIKNENFELYDPANMLVLRTPLAKNRTFKTIINTTEVECMKAVSEEKQNWLWHLRFGHLNFKYLNQLVNKGMVTGLPRFDMPDKICDGCLVGKQPRNAFNKSLPMRSSSVLEAVHSDVCGPFDEKSLGGNIYCITFVDEYSRKM</sequence>
<feature type="domain" description="Retrovirus-related Pol polyprotein from transposon TNT 1-94-like beta-barrel" evidence="15">
    <location>
        <begin position="14"/>
        <end position="55"/>
    </location>
</feature>
<dbReference type="GO" id="GO:0046872">
    <property type="term" value="F:metal ion binding"/>
    <property type="evidence" value="ECO:0007669"/>
    <property type="project" value="UniProtKB-KW"/>
</dbReference>
<accession>A0A392P1E6</accession>
<comment type="function">
    <text evidence="1">The aspartyl protease (PR) mediates the proteolytic cleavages of the Gag and Gag-Pol polyproteins after assembly of the VLP.</text>
</comment>
<dbReference type="Pfam" id="PF22936">
    <property type="entry name" value="Pol_BBD"/>
    <property type="match status" value="1"/>
</dbReference>
<dbReference type="Pfam" id="PF13976">
    <property type="entry name" value="gag_pre-integrs"/>
    <property type="match status" value="1"/>
</dbReference>
<dbReference type="Proteomes" id="UP000265520">
    <property type="component" value="Unassembled WGS sequence"/>
</dbReference>
<evidence type="ECO:0000256" key="7">
    <source>
        <dbReference type="ARBA" id="ARBA00022801"/>
    </source>
</evidence>
<evidence type="ECO:0000259" key="15">
    <source>
        <dbReference type="Pfam" id="PF22936"/>
    </source>
</evidence>
<keyword evidence="3" id="KW-0540">Nuclease</keyword>
<dbReference type="GO" id="GO:0004519">
    <property type="term" value="F:endonuclease activity"/>
    <property type="evidence" value="ECO:0007669"/>
    <property type="project" value="UniProtKB-KW"/>
</dbReference>
<dbReference type="PANTHER" id="PTHR42648:SF11">
    <property type="entry name" value="TRANSPOSON TY4-P GAG-POL POLYPROTEIN"/>
    <property type="match status" value="1"/>
</dbReference>
<keyword evidence="17" id="KW-1185">Reference proteome</keyword>
<dbReference type="PANTHER" id="PTHR42648">
    <property type="entry name" value="TRANSPOSASE, PUTATIVE-RELATED"/>
    <property type="match status" value="1"/>
</dbReference>
<keyword evidence="7" id="KW-0378">Hydrolase</keyword>
<keyword evidence="2" id="KW-0645">Protease</keyword>
<dbReference type="GO" id="GO:0008233">
    <property type="term" value="F:peptidase activity"/>
    <property type="evidence" value="ECO:0007669"/>
    <property type="project" value="UniProtKB-KW"/>
</dbReference>
<keyword evidence="12" id="KW-0548">Nucleotidyltransferase</keyword>
<dbReference type="GO" id="GO:0006508">
    <property type="term" value="P:proteolysis"/>
    <property type="evidence" value="ECO:0007669"/>
    <property type="project" value="UniProtKB-KW"/>
</dbReference>
<dbReference type="AlphaFoldDB" id="A0A392P1E6"/>
<keyword evidence="8" id="KW-0067">ATP-binding</keyword>
<organism evidence="16 17">
    <name type="scientific">Trifolium medium</name>
    <dbReference type="NCBI Taxonomy" id="97028"/>
    <lineage>
        <taxon>Eukaryota</taxon>
        <taxon>Viridiplantae</taxon>
        <taxon>Streptophyta</taxon>
        <taxon>Embryophyta</taxon>
        <taxon>Tracheophyta</taxon>
        <taxon>Spermatophyta</taxon>
        <taxon>Magnoliopsida</taxon>
        <taxon>eudicotyledons</taxon>
        <taxon>Gunneridae</taxon>
        <taxon>Pentapetalae</taxon>
        <taxon>rosids</taxon>
        <taxon>fabids</taxon>
        <taxon>Fabales</taxon>
        <taxon>Fabaceae</taxon>
        <taxon>Papilionoideae</taxon>
        <taxon>50 kb inversion clade</taxon>
        <taxon>NPAAA clade</taxon>
        <taxon>Hologalegina</taxon>
        <taxon>IRL clade</taxon>
        <taxon>Trifolieae</taxon>
        <taxon>Trifolium</taxon>
    </lineage>
</organism>
<protein>
    <submittedName>
        <fullName evidence="16">Retrovirus-related pol polyprotein from transposon TNT 1-94</fullName>
    </submittedName>
</protein>
<evidence type="ECO:0000256" key="11">
    <source>
        <dbReference type="ARBA" id="ARBA00022918"/>
    </source>
</evidence>
<dbReference type="InterPro" id="IPR054722">
    <property type="entry name" value="PolX-like_BBD"/>
</dbReference>
<evidence type="ECO:0000256" key="4">
    <source>
        <dbReference type="ARBA" id="ARBA00022723"/>
    </source>
</evidence>
<dbReference type="GO" id="GO:0003964">
    <property type="term" value="F:RNA-directed DNA polymerase activity"/>
    <property type="evidence" value="ECO:0007669"/>
    <property type="project" value="UniProtKB-KW"/>
</dbReference>
<keyword evidence="9" id="KW-0460">Magnesium</keyword>
<comment type="caution">
    <text evidence="16">The sequence shown here is derived from an EMBL/GenBank/DDBJ whole genome shotgun (WGS) entry which is preliminary data.</text>
</comment>
<evidence type="ECO:0000256" key="6">
    <source>
        <dbReference type="ARBA" id="ARBA00022759"/>
    </source>
</evidence>
<evidence type="ECO:0000256" key="3">
    <source>
        <dbReference type="ARBA" id="ARBA00022722"/>
    </source>
</evidence>
<dbReference type="InterPro" id="IPR039537">
    <property type="entry name" value="Retrotran_Ty1/copia-like"/>
</dbReference>
<keyword evidence="4" id="KW-0479">Metal-binding</keyword>
<evidence type="ECO:0000256" key="5">
    <source>
        <dbReference type="ARBA" id="ARBA00022741"/>
    </source>
</evidence>
<evidence type="ECO:0000259" key="14">
    <source>
        <dbReference type="Pfam" id="PF13976"/>
    </source>
</evidence>
<dbReference type="GO" id="GO:0006310">
    <property type="term" value="P:DNA recombination"/>
    <property type="evidence" value="ECO:0007669"/>
    <property type="project" value="UniProtKB-KW"/>
</dbReference>
<evidence type="ECO:0000256" key="13">
    <source>
        <dbReference type="ARBA" id="ARBA00023172"/>
    </source>
</evidence>
<dbReference type="InterPro" id="IPR025724">
    <property type="entry name" value="GAG-pre-integrase_dom"/>
</dbReference>
<evidence type="ECO:0000313" key="16">
    <source>
        <dbReference type="EMBL" id="MCI05873.1"/>
    </source>
</evidence>
<keyword evidence="12" id="KW-0808">Transferase</keyword>
<evidence type="ECO:0000256" key="12">
    <source>
        <dbReference type="ARBA" id="ARBA00022932"/>
    </source>
</evidence>
<evidence type="ECO:0000256" key="2">
    <source>
        <dbReference type="ARBA" id="ARBA00022670"/>
    </source>
</evidence>
<dbReference type="GO" id="GO:0005524">
    <property type="term" value="F:ATP binding"/>
    <property type="evidence" value="ECO:0007669"/>
    <property type="project" value="UniProtKB-KW"/>
</dbReference>
<dbReference type="GO" id="GO:0015074">
    <property type="term" value="P:DNA integration"/>
    <property type="evidence" value="ECO:0007669"/>
    <property type="project" value="UniProtKB-KW"/>
</dbReference>
<evidence type="ECO:0000313" key="17">
    <source>
        <dbReference type="Proteomes" id="UP000265520"/>
    </source>
</evidence>
<keyword evidence="6" id="KW-0255">Endonuclease</keyword>
<evidence type="ECO:0000256" key="9">
    <source>
        <dbReference type="ARBA" id="ARBA00022842"/>
    </source>
</evidence>
<evidence type="ECO:0000256" key="10">
    <source>
        <dbReference type="ARBA" id="ARBA00022908"/>
    </source>
</evidence>
<reference evidence="16 17" key="1">
    <citation type="journal article" date="2018" name="Front. Plant Sci.">
        <title>Red Clover (Trifolium pratense) and Zigzag Clover (T. medium) - A Picture of Genomic Similarities and Differences.</title>
        <authorList>
            <person name="Dluhosova J."/>
            <person name="Istvanek J."/>
            <person name="Nedelnik J."/>
            <person name="Repkova J."/>
        </authorList>
    </citation>
    <scope>NUCLEOTIDE SEQUENCE [LARGE SCALE GENOMIC DNA]</scope>
    <source>
        <strain evidence="17">cv. 10/8</strain>
        <tissue evidence="16">Leaf</tissue>
    </source>
</reference>
<dbReference type="GO" id="GO:0003887">
    <property type="term" value="F:DNA-directed DNA polymerase activity"/>
    <property type="evidence" value="ECO:0007669"/>
    <property type="project" value="UniProtKB-KW"/>
</dbReference>
<evidence type="ECO:0000256" key="1">
    <source>
        <dbReference type="ARBA" id="ARBA00002180"/>
    </source>
</evidence>
<keyword evidence="10" id="KW-0229">DNA integration</keyword>
<keyword evidence="5" id="KW-0547">Nucleotide-binding</keyword>
<name>A0A392P1E6_9FABA</name>
<dbReference type="EMBL" id="LXQA010060034">
    <property type="protein sequence ID" value="MCI05873.1"/>
    <property type="molecule type" value="Genomic_DNA"/>
</dbReference>
<keyword evidence="12" id="KW-0239">DNA-directed DNA polymerase</keyword>